<dbReference type="InterPro" id="IPR004827">
    <property type="entry name" value="bZIP"/>
</dbReference>
<feature type="region of interest" description="Disordered" evidence="1">
    <location>
        <begin position="44"/>
        <end position="136"/>
    </location>
</feature>
<gene>
    <name evidence="3" type="ORF">BJX66DRAFT_312375</name>
</gene>
<protein>
    <recommendedName>
        <fullName evidence="2">BZIP domain-containing protein</fullName>
    </recommendedName>
</protein>
<dbReference type="SUPFAM" id="SSF57959">
    <property type="entry name" value="Leucine zipper domain"/>
    <property type="match status" value="1"/>
</dbReference>
<dbReference type="Gene3D" id="1.20.5.170">
    <property type="match status" value="1"/>
</dbReference>
<comment type="caution">
    <text evidence="3">The sequence shown here is derived from an EMBL/GenBank/DDBJ whole genome shotgun (WGS) entry which is preliminary data.</text>
</comment>
<dbReference type="CDD" id="cd14688">
    <property type="entry name" value="bZIP_YAP"/>
    <property type="match status" value="1"/>
</dbReference>
<evidence type="ECO:0000313" key="3">
    <source>
        <dbReference type="EMBL" id="KAL2786654.1"/>
    </source>
</evidence>
<name>A0ABR4FTR4_9EURO</name>
<dbReference type="PROSITE" id="PS00036">
    <property type="entry name" value="BZIP_BASIC"/>
    <property type="match status" value="1"/>
</dbReference>
<evidence type="ECO:0000259" key="2">
    <source>
        <dbReference type="PROSITE" id="PS00036"/>
    </source>
</evidence>
<dbReference type="InterPro" id="IPR046347">
    <property type="entry name" value="bZIP_sf"/>
</dbReference>
<evidence type="ECO:0000313" key="4">
    <source>
        <dbReference type="Proteomes" id="UP001610563"/>
    </source>
</evidence>
<evidence type="ECO:0000256" key="1">
    <source>
        <dbReference type="SAM" id="MobiDB-lite"/>
    </source>
</evidence>
<feature type="domain" description="BZIP" evidence="2">
    <location>
        <begin position="113"/>
        <end position="128"/>
    </location>
</feature>
<feature type="compositionally biased region" description="Polar residues" evidence="1">
    <location>
        <begin position="50"/>
        <end position="63"/>
    </location>
</feature>
<proteinExistence type="predicted"/>
<sequence>MVEMDAEEYCWALQVLERSTTAALINGHPEVPWQLFCNEQDFPESDMTHKSASSAVGSPTLNRPRTAGSCHEGGPTRLPPMLTMPDSGIPRSLMHEATSPTSPSDENPLLSEKRRKQNREAQRRFRKRREDQEKHLHERIASLEAKCKLLTETSGQKSEEALALLREKGALEAEVKVLRKQEEILVRLLQYSNGVLLKSFVPAAAIVSNPPLSPTPGSSQAGAPAVEACSRCLSGIGARDE</sequence>
<feature type="compositionally biased region" description="Basic and acidic residues" evidence="1">
    <location>
        <begin position="118"/>
        <end position="136"/>
    </location>
</feature>
<organism evidence="3 4">
    <name type="scientific">Aspergillus keveii</name>
    <dbReference type="NCBI Taxonomy" id="714993"/>
    <lineage>
        <taxon>Eukaryota</taxon>
        <taxon>Fungi</taxon>
        <taxon>Dikarya</taxon>
        <taxon>Ascomycota</taxon>
        <taxon>Pezizomycotina</taxon>
        <taxon>Eurotiomycetes</taxon>
        <taxon>Eurotiomycetidae</taxon>
        <taxon>Eurotiales</taxon>
        <taxon>Aspergillaceae</taxon>
        <taxon>Aspergillus</taxon>
        <taxon>Aspergillus subgen. Nidulantes</taxon>
    </lineage>
</organism>
<reference evidence="3 4" key="1">
    <citation type="submission" date="2024-07" db="EMBL/GenBank/DDBJ databases">
        <title>Section-level genome sequencing and comparative genomics of Aspergillus sections Usti and Cavernicolus.</title>
        <authorList>
            <consortium name="Lawrence Berkeley National Laboratory"/>
            <person name="Nybo J.L."/>
            <person name="Vesth T.C."/>
            <person name="Theobald S."/>
            <person name="Frisvad J.C."/>
            <person name="Larsen T.O."/>
            <person name="Kjaerboelling I."/>
            <person name="Rothschild-Mancinelli K."/>
            <person name="Lyhne E.K."/>
            <person name="Kogle M.E."/>
            <person name="Barry K."/>
            <person name="Clum A."/>
            <person name="Na H."/>
            <person name="Ledsgaard L."/>
            <person name="Lin J."/>
            <person name="Lipzen A."/>
            <person name="Kuo A."/>
            <person name="Riley R."/>
            <person name="Mondo S."/>
            <person name="Labutti K."/>
            <person name="Haridas S."/>
            <person name="Pangalinan J."/>
            <person name="Salamov A.A."/>
            <person name="Simmons B.A."/>
            <person name="Magnuson J.K."/>
            <person name="Chen J."/>
            <person name="Drula E."/>
            <person name="Henrissat B."/>
            <person name="Wiebenga A."/>
            <person name="Lubbers R.J."/>
            <person name="Gomes A.C."/>
            <person name="Makela M.R."/>
            <person name="Stajich J."/>
            <person name="Grigoriev I.V."/>
            <person name="Mortensen U.H."/>
            <person name="De Vries R.P."/>
            <person name="Baker S.E."/>
            <person name="Andersen M.R."/>
        </authorList>
    </citation>
    <scope>NUCLEOTIDE SEQUENCE [LARGE SCALE GENOMIC DNA]</scope>
    <source>
        <strain evidence="3 4">CBS 209.92</strain>
    </source>
</reference>
<accession>A0ABR4FTR4</accession>
<dbReference type="Proteomes" id="UP001610563">
    <property type="component" value="Unassembled WGS sequence"/>
</dbReference>
<keyword evidence="4" id="KW-1185">Reference proteome</keyword>
<dbReference type="EMBL" id="JBFTWV010000113">
    <property type="protein sequence ID" value="KAL2786654.1"/>
    <property type="molecule type" value="Genomic_DNA"/>
</dbReference>